<evidence type="ECO:0000313" key="4">
    <source>
        <dbReference type="WBParaSite" id="Pan_g17528.t1"/>
    </source>
</evidence>
<evidence type="ECO:0000256" key="1">
    <source>
        <dbReference type="SAM" id="MobiDB-lite"/>
    </source>
</evidence>
<dbReference type="SUPFAM" id="SSF49265">
    <property type="entry name" value="Fibronectin type III"/>
    <property type="match status" value="1"/>
</dbReference>
<proteinExistence type="predicted"/>
<dbReference type="InterPro" id="IPR036116">
    <property type="entry name" value="FN3_sf"/>
</dbReference>
<accession>A0A7E4V7G0</accession>
<dbReference type="WBParaSite" id="Pan_g17528.t1">
    <property type="protein sequence ID" value="Pan_g17528.t1"/>
    <property type="gene ID" value="Pan_g17528"/>
</dbReference>
<feature type="region of interest" description="Disordered" evidence="1">
    <location>
        <begin position="1"/>
        <end position="25"/>
    </location>
</feature>
<sequence length="594" mass="65335">MDHWSEEPDDTRQEPSKGSSANIRRNPYRLPGFSCLMFIPEANLSLPLTTSLPSTTPSGLTNTIDQRHSAKMRLPIFTILFAVFCNVADSFEVLPYVHIDFAFYFRLAQCQAKCTEKYGSVANRELLDGTERRFFNISSDEYQWCDRGCSHGRIFTKKQSRGASTTSTAFKDGQTFWLNSATDNGTQGASPIEAIDVICVNPSMTDVDSGFVDSLSAKLVARTKPDFVAPIKYIVQWKQMTLIRGGVTDETKWITAAIEDSPLLVAEQLQPGIFYQFLITAVGPVGRLGAAVASDWLQAPSLATSAQPNTGLSAKSQFNSDDGIGAMLSWPKIRSTPLSTPVPSVLSAYKILPSLTSCHFQVLLFNSTSTWTDVFEKDDGNGYLLRNLAFSSDYSISIRTFVPGDSEVLSKIDKWPLQIDYRSVSCQDVYGKGSLECDPEPVSHLSVLLHPKNASATINWRPAVDHAQILLYQLVYTPIPNKDGTCALDQTSVYLPATTTTTTILLPTTIYACNYEVKVVTYDLIGREALAAAVFRYEPPTPIPFNGTYAQLWVVAIPAAALLLLCALVNCAKCCHRRSKKISGVDQKILAESV</sequence>
<organism evidence="3 4">
    <name type="scientific">Panagrellus redivivus</name>
    <name type="common">Microworm</name>
    <dbReference type="NCBI Taxonomy" id="6233"/>
    <lineage>
        <taxon>Eukaryota</taxon>
        <taxon>Metazoa</taxon>
        <taxon>Ecdysozoa</taxon>
        <taxon>Nematoda</taxon>
        <taxon>Chromadorea</taxon>
        <taxon>Rhabditida</taxon>
        <taxon>Tylenchina</taxon>
        <taxon>Panagrolaimomorpha</taxon>
        <taxon>Panagrolaimoidea</taxon>
        <taxon>Panagrolaimidae</taxon>
        <taxon>Panagrellus</taxon>
    </lineage>
</organism>
<keyword evidence="2" id="KW-0472">Membrane</keyword>
<evidence type="ECO:0000256" key="2">
    <source>
        <dbReference type="SAM" id="Phobius"/>
    </source>
</evidence>
<protein>
    <submittedName>
        <fullName evidence="4">Fibronectin type-III domain-containing protein</fullName>
    </submittedName>
</protein>
<reference evidence="3" key="1">
    <citation type="journal article" date="2013" name="Genetics">
        <title>The draft genome and transcriptome of Panagrellus redivivus are shaped by the harsh demands of a free-living lifestyle.</title>
        <authorList>
            <person name="Srinivasan J."/>
            <person name="Dillman A.R."/>
            <person name="Macchietto M.G."/>
            <person name="Heikkinen L."/>
            <person name="Lakso M."/>
            <person name="Fracchia K.M."/>
            <person name="Antoshechkin I."/>
            <person name="Mortazavi A."/>
            <person name="Wong G."/>
            <person name="Sternberg P.W."/>
        </authorList>
    </citation>
    <scope>NUCLEOTIDE SEQUENCE [LARGE SCALE GENOMIC DNA]</scope>
    <source>
        <strain evidence="3">MT8872</strain>
    </source>
</reference>
<name>A0A7E4V7G0_PANRE</name>
<reference evidence="4" key="2">
    <citation type="submission" date="2020-10" db="UniProtKB">
        <authorList>
            <consortium name="WormBaseParasite"/>
        </authorList>
    </citation>
    <scope>IDENTIFICATION</scope>
</reference>
<keyword evidence="2" id="KW-0812">Transmembrane</keyword>
<keyword evidence="2" id="KW-1133">Transmembrane helix</keyword>
<dbReference type="AlphaFoldDB" id="A0A7E4V7G0"/>
<evidence type="ECO:0000313" key="3">
    <source>
        <dbReference type="Proteomes" id="UP000492821"/>
    </source>
</evidence>
<feature type="compositionally biased region" description="Basic and acidic residues" evidence="1">
    <location>
        <begin position="1"/>
        <end position="15"/>
    </location>
</feature>
<feature type="transmembrane region" description="Helical" evidence="2">
    <location>
        <begin position="552"/>
        <end position="572"/>
    </location>
</feature>
<keyword evidence="3" id="KW-1185">Reference proteome</keyword>
<dbReference type="Proteomes" id="UP000492821">
    <property type="component" value="Unassembled WGS sequence"/>
</dbReference>